<dbReference type="EMBL" id="JAKWBI020000305">
    <property type="protein sequence ID" value="KAJ2896918.1"/>
    <property type="molecule type" value="Genomic_DNA"/>
</dbReference>
<organism evidence="3 4">
    <name type="scientific">Zalerion maritima</name>
    <dbReference type="NCBI Taxonomy" id="339359"/>
    <lineage>
        <taxon>Eukaryota</taxon>
        <taxon>Fungi</taxon>
        <taxon>Dikarya</taxon>
        <taxon>Ascomycota</taxon>
        <taxon>Pezizomycotina</taxon>
        <taxon>Sordariomycetes</taxon>
        <taxon>Lulworthiomycetidae</taxon>
        <taxon>Lulworthiales</taxon>
        <taxon>Lulworthiaceae</taxon>
        <taxon>Zalerion</taxon>
    </lineage>
</organism>
<reference evidence="3" key="1">
    <citation type="submission" date="2022-07" db="EMBL/GenBank/DDBJ databases">
        <title>Draft genome sequence of Zalerion maritima ATCC 34329, a (micro)plastics degrading marine fungus.</title>
        <authorList>
            <person name="Paco A."/>
            <person name="Goncalves M.F.M."/>
            <person name="Rocha-Santos T.A.P."/>
            <person name="Alves A."/>
        </authorList>
    </citation>
    <scope>NUCLEOTIDE SEQUENCE</scope>
    <source>
        <strain evidence="3">ATCC 34329</strain>
    </source>
</reference>
<gene>
    <name evidence="3" type="ORF">MKZ38_005095</name>
</gene>
<comment type="caution">
    <text evidence="3">The sequence shown here is derived from an EMBL/GenBank/DDBJ whole genome shotgun (WGS) entry which is preliminary data.</text>
</comment>
<evidence type="ECO:0000259" key="2">
    <source>
        <dbReference type="Pfam" id="PF00646"/>
    </source>
</evidence>
<dbReference type="AlphaFoldDB" id="A0AAD5RKV1"/>
<accession>A0AAD5RKV1</accession>
<dbReference type="Proteomes" id="UP001201980">
    <property type="component" value="Unassembled WGS sequence"/>
</dbReference>
<feature type="signal peptide" evidence="1">
    <location>
        <begin position="1"/>
        <end position="27"/>
    </location>
</feature>
<dbReference type="InterPro" id="IPR001810">
    <property type="entry name" value="F-box_dom"/>
</dbReference>
<feature type="domain" description="F-box" evidence="2">
    <location>
        <begin position="128"/>
        <end position="163"/>
    </location>
</feature>
<evidence type="ECO:0000313" key="3">
    <source>
        <dbReference type="EMBL" id="KAJ2896918.1"/>
    </source>
</evidence>
<keyword evidence="1" id="KW-0732">Signal</keyword>
<protein>
    <submittedName>
        <fullName evidence="3">F-box domain-containing protein</fullName>
    </submittedName>
</protein>
<name>A0AAD5RKV1_9PEZI</name>
<evidence type="ECO:0000256" key="1">
    <source>
        <dbReference type="SAM" id="SignalP"/>
    </source>
</evidence>
<evidence type="ECO:0000313" key="4">
    <source>
        <dbReference type="Proteomes" id="UP001201980"/>
    </source>
</evidence>
<keyword evidence="4" id="KW-1185">Reference proteome</keyword>
<sequence length="443" mass="49002">MDLFAALQPAARLQVLIASRLLLWTASQVPGTFDSPAHSFNSVKLFIRLLASQRRLEAQIQKVVVSGDSLPSFFQIFVSCLYITHPPTWLLKICVTSGHSPTSHVPTFTQGPTGRMHASGNIGQALTPSKLIGDILLLLPTHSLLPLASVSRRFHSAVHSLLRLRLLRAAALSHRELILECYHPTAKLSTPYLACTPTGNAWEELKEAKDLNALATHYTRFRPTLKDGDRRLRRGHPHRSSNFEQLADAKEEKPAVVDITLDSCELFTQLCTVTNVVTLGPRKGFFAGHINVGDGLLRVWREWLAARTGKGPSMGDEDILWADGRRDVGVRFRVLQKHESTMQQPVLLGRDEDPVVSYTLVYEELLVRTSRLLLSVEGAEDEDVQNSACGCRGEAIFYGRGGCFHENVPEVDPRLDDKGTMKVGLIALVFSSREAPAGKVNHS</sequence>
<proteinExistence type="predicted"/>
<dbReference type="Pfam" id="PF00646">
    <property type="entry name" value="F-box"/>
    <property type="match status" value="1"/>
</dbReference>
<feature type="chain" id="PRO_5042154354" evidence="1">
    <location>
        <begin position="28"/>
        <end position="443"/>
    </location>
</feature>